<dbReference type="EMBL" id="LQYY01000093">
    <property type="protein sequence ID" value="KYD33150.1"/>
    <property type="molecule type" value="Genomic_DNA"/>
</dbReference>
<dbReference type="AlphaFoldDB" id="A0A150N8X0"/>
<proteinExistence type="predicted"/>
<gene>
    <name evidence="1" type="ORF">B4114_2470</name>
</gene>
<sequence>MFSHASPNIKEGFRAEMAFPSLPSLKRGLIAQKNDENISCYN</sequence>
<comment type="caution">
    <text evidence="1">The sequence shown here is derived from an EMBL/GenBank/DDBJ whole genome shotgun (WGS) entry which is preliminary data.</text>
</comment>
<protein>
    <submittedName>
        <fullName evidence="1">Uncharacterized protein</fullName>
    </submittedName>
</protein>
<reference evidence="1 2" key="1">
    <citation type="submission" date="2016-01" db="EMBL/GenBank/DDBJ databases">
        <title>Draft Genome Sequences of Seven Thermophilic Sporeformers Isolated from Foods.</title>
        <authorList>
            <person name="Berendsen E.M."/>
            <person name="Wells-Bennik M.H."/>
            <person name="Krawcyk A.O."/>
            <person name="De Jong A."/>
            <person name="Holsappel S."/>
            <person name="Eijlander R.T."/>
            <person name="Kuipers O.P."/>
        </authorList>
    </citation>
    <scope>NUCLEOTIDE SEQUENCE [LARGE SCALE GENOMIC DNA]</scope>
    <source>
        <strain evidence="1 2">B4114</strain>
    </source>
</reference>
<dbReference type="Proteomes" id="UP000075517">
    <property type="component" value="Unassembled WGS sequence"/>
</dbReference>
<accession>A0A150N8X0</accession>
<organism evidence="1 2">
    <name type="scientific">Geobacillus stearothermophilus</name>
    <name type="common">Bacillus stearothermophilus</name>
    <dbReference type="NCBI Taxonomy" id="1422"/>
    <lineage>
        <taxon>Bacteria</taxon>
        <taxon>Bacillati</taxon>
        <taxon>Bacillota</taxon>
        <taxon>Bacilli</taxon>
        <taxon>Bacillales</taxon>
        <taxon>Anoxybacillaceae</taxon>
        <taxon>Geobacillus</taxon>
    </lineage>
</organism>
<dbReference type="PATRIC" id="fig|1422.17.peg.901"/>
<evidence type="ECO:0000313" key="2">
    <source>
        <dbReference type="Proteomes" id="UP000075517"/>
    </source>
</evidence>
<evidence type="ECO:0000313" key="1">
    <source>
        <dbReference type="EMBL" id="KYD33150.1"/>
    </source>
</evidence>
<name>A0A150N8X0_GEOSE</name>